<keyword evidence="7" id="KW-0444">Lipid biosynthesis</keyword>
<dbReference type="AlphaFoldDB" id="A0A853DEN1"/>
<evidence type="ECO:0000256" key="4">
    <source>
        <dbReference type="ARBA" id="ARBA00022741"/>
    </source>
</evidence>
<proteinExistence type="inferred from homology"/>
<dbReference type="PANTHER" id="PTHR12358:SF54">
    <property type="entry name" value="SPHINGOSINE KINASE RELATED PROTEIN"/>
    <property type="match status" value="1"/>
</dbReference>
<sequence>MRQGAVVVNPSKFRRLDQLKVLLEHIFHDYGWAEPLWLETTVEDPGAGQAREALAKGVDLVCALGGDGTQRCVAQGLADSGMPLGILAAGTGNLLARNLKLPHHRFADGLRVALSGRDRRIDLSMVQLDVDGDGVWTEPEVGLVMTGIGLDAEILAAADDTLKDRVGWLAYPAAGIRYIAHDRMQATIALDGAAAGPPERMSSVLIGNCGLLTGGMHLMPDAVIDDGILDTAVLRPSGLRGWLPLIGQVAVGSSRETRTIGRLRSSSIEVRCAEPAMVEVDGDVLQRAYAVRVAVDPLAATVRVPRTRRS</sequence>
<reference evidence="10 11" key="1">
    <citation type="submission" date="2020-07" db="EMBL/GenBank/DDBJ databases">
        <title>Sequencing the genomes of 1000 actinobacteria strains.</title>
        <authorList>
            <person name="Klenk H.-P."/>
        </authorList>
    </citation>
    <scope>NUCLEOTIDE SEQUENCE [LARGE SCALE GENOMIC DNA]</scope>
    <source>
        <strain evidence="10 11">DSM 29531</strain>
    </source>
</reference>
<dbReference type="InterPro" id="IPR016064">
    <property type="entry name" value="NAD/diacylglycerol_kinase_sf"/>
</dbReference>
<dbReference type="PROSITE" id="PS50146">
    <property type="entry name" value="DAGK"/>
    <property type="match status" value="1"/>
</dbReference>
<accession>A0A853DEN1</accession>
<dbReference type="Proteomes" id="UP000571817">
    <property type="component" value="Unassembled WGS sequence"/>
</dbReference>
<keyword evidence="3" id="KW-0808">Transferase</keyword>
<comment type="caution">
    <text evidence="10">The sequence shown here is derived from an EMBL/GenBank/DDBJ whole genome shotgun (WGS) entry which is preliminary data.</text>
</comment>
<dbReference type="InterPro" id="IPR001206">
    <property type="entry name" value="Diacylglycerol_kinase_cat_dom"/>
</dbReference>
<keyword evidence="5 10" id="KW-0418">Kinase</keyword>
<feature type="domain" description="DAGKc" evidence="9">
    <location>
        <begin position="1"/>
        <end position="130"/>
    </location>
</feature>
<keyword evidence="4" id="KW-0547">Nucleotide-binding</keyword>
<dbReference type="GO" id="GO:0016301">
    <property type="term" value="F:kinase activity"/>
    <property type="evidence" value="ECO:0007669"/>
    <property type="project" value="UniProtKB-KW"/>
</dbReference>
<comment type="similarity">
    <text evidence="2">Belongs to the diacylglycerol/lipid kinase family.</text>
</comment>
<evidence type="ECO:0000256" key="1">
    <source>
        <dbReference type="ARBA" id="ARBA00001946"/>
    </source>
</evidence>
<evidence type="ECO:0000256" key="3">
    <source>
        <dbReference type="ARBA" id="ARBA00022679"/>
    </source>
</evidence>
<gene>
    <name evidence="10" type="ORF">HNR15_000103</name>
</gene>
<dbReference type="InterPro" id="IPR017438">
    <property type="entry name" value="ATP-NAD_kinase_N"/>
</dbReference>
<dbReference type="InterPro" id="IPR050187">
    <property type="entry name" value="Lipid_Phosphate_FormReg"/>
</dbReference>
<keyword evidence="7" id="KW-0594">Phospholipid biosynthesis</keyword>
<name>A0A853DEN1_9MICO</name>
<evidence type="ECO:0000256" key="2">
    <source>
        <dbReference type="ARBA" id="ARBA00005983"/>
    </source>
</evidence>
<evidence type="ECO:0000259" key="9">
    <source>
        <dbReference type="PROSITE" id="PS50146"/>
    </source>
</evidence>
<evidence type="ECO:0000313" key="10">
    <source>
        <dbReference type="EMBL" id="NYJ73140.1"/>
    </source>
</evidence>
<keyword evidence="6" id="KW-0067">ATP-binding</keyword>
<dbReference type="EMBL" id="JACCFW010000001">
    <property type="protein sequence ID" value="NYJ73140.1"/>
    <property type="molecule type" value="Genomic_DNA"/>
</dbReference>
<dbReference type="InterPro" id="IPR045540">
    <property type="entry name" value="YegS/DAGK_C"/>
</dbReference>
<dbReference type="PANTHER" id="PTHR12358">
    <property type="entry name" value="SPHINGOSINE KINASE"/>
    <property type="match status" value="1"/>
</dbReference>
<keyword evidence="11" id="KW-1185">Reference proteome</keyword>
<evidence type="ECO:0000256" key="5">
    <source>
        <dbReference type="ARBA" id="ARBA00022777"/>
    </source>
</evidence>
<keyword evidence="7" id="KW-0443">Lipid metabolism</keyword>
<evidence type="ECO:0000313" key="11">
    <source>
        <dbReference type="Proteomes" id="UP000571817"/>
    </source>
</evidence>
<keyword evidence="8" id="KW-1208">Phospholipid metabolism</keyword>
<dbReference type="Gene3D" id="3.40.50.10330">
    <property type="entry name" value="Probable inorganic polyphosphate/atp-NAD kinase, domain 1"/>
    <property type="match status" value="1"/>
</dbReference>
<evidence type="ECO:0000256" key="7">
    <source>
        <dbReference type="ARBA" id="ARBA00023209"/>
    </source>
</evidence>
<evidence type="ECO:0000256" key="6">
    <source>
        <dbReference type="ARBA" id="ARBA00022840"/>
    </source>
</evidence>
<comment type="cofactor">
    <cofactor evidence="1">
        <name>Mg(2+)</name>
        <dbReference type="ChEBI" id="CHEBI:18420"/>
    </cofactor>
</comment>
<dbReference type="RefSeq" id="WP_179478204.1">
    <property type="nucleotide sequence ID" value="NZ_JACCFW010000001.1"/>
</dbReference>
<dbReference type="GO" id="GO:0008654">
    <property type="term" value="P:phospholipid biosynthetic process"/>
    <property type="evidence" value="ECO:0007669"/>
    <property type="project" value="UniProtKB-KW"/>
</dbReference>
<evidence type="ECO:0000256" key="8">
    <source>
        <dbReference type="ARBA" id="ARBA00023264"/>
    </source>
</evidence>
<dbReference type="SUPFAM" id="SSF111331">
    <property type="entry name" value="NAD kinase/diacylglycerol kinase-like"/>
    <property type="match status" value="1"/>
</dbReference>
<dbReference type="Gene3D" id="2.60.200.40">
    <property type="match status" value="1"/>
</dbReference>
<dbReference type="GO" id="GO:0005524">
    <property type="term" value="F:ATP binding"/>
    <property type="evidence" value="ECO:0007669"/>
    <property type="project" value="UniProtKB-KW"/>
</dbReference>
<dbReference type="Pfam" id="PF00781">
    <property type="entry name" value="DAGK_cat"/>
    <property type="match status" value="1"/>
</dbReference>
<dbReference type="Pfam" id="PF19279">
    <property type="entry name" value="YegS_C"/>
    <property type="match status" value="1"/>
</dbReference>
<protein>
    <submittedName>
        <fullName evidence="10">Diacylglycerol kinase family enzyme</fullName>
    </submittedName>
</protein>
<organism evidence="10 11">
    <name type="scientific">Allobranchiibius huperziae</name>
    <dbReference type="NCBI Taxonomy" id="1874116"/>
    <lineage>
        <taxon>Bacteria</taxon>
        <taxon>Bacillati</taxon>
        <taxon>Actinomycetota</taxon>
        <taxon>Actinomycetes</taxon>
        <taxon>Micrococcales</taxon>
        <taxon>Dermacoccaceae</taxon>
        <taxon>Allobranchiibius</taxon>
    </lineage>
</organism>